<keyword evidence="1" id="KW-0678">Repressor</keyword>
<name>A0ABR7U4K9_9BRAD</name>
<evidence type="ECO:0000256" key="2">
    <source>
        <dbReference type="ARBA" id="ARBA00023015"/>
    </source>
</evidence>
<reference evidence="7 8" key="1">
    <citation type="journal article" date="2020" name="Arch. Microbiol.">
        <title>Bradyrhizobium campsiandrae sp. nov., a nitrogen-fixing bacterial strain isolated from a native leguminous tree from the Amazon adapted to flooded conditions.</title>
        <authorList>
            <person name="Cabral Michel D."/>
            <person name="Martins da Costa E."/>
            <person name="Azarias Guimaraes A."/>
            <person name="Soares de Carvalho T."/>
            <person name="Santos de Castro Caputo P."/>
            <person name="Willems A."/>
            <person name="de Souza Moreira F.M."/>
        </authorList>
    </citation>
    <scope>NUCLEOTIDE SEQUENCE [LARGE SCALE GENOMIC DNA]</scope>
    <source>
        <strain evidence="8">INPA 384B</strain>
    </source>
</reference>
<dbReference type="PROSITE" id="PS50977">
    <property type="entry name" value="HTH_TETR_2"/>
    <property type="match status" value="1"/>
</dbReference>
<evidence type="ECO:0000256" key="5">
    <source>
        <dbReference type="PROSITE-ProRule" id="PRU00335"/>
    </source>
</evidence>
<evidence type="ECO:0000313" key="8">
    <source>
        <dbReference type="Proteomes" id="UP000639516"/>
    </source>
</evidence>
<dbReference type="InterPro" id="IPR050109">
    <property type="entry name" value="HTH-type_TetR-like_transc_reg"/>
</dbReference>
<accession>A0ABR7U4K9</accession>
<keyword evidence="2" id="KW-0805">Transcription regulation</keyword>
<dbReference type="InterPro" id="IPR036271">
    <property type="entry name" value="Tet_transcr_reg_TetR-rel_C_sf"/>
</dbReference>
<dbReference type="Gene3D" id="1.10.357.10">
    <property type="entry name" value="Tetracycline Repressor, domain 2"/>
    <property type="match status" value="1"/>
</dbReference>
<organism evidence="7 8">
    <name type="scientific">Bradyrhizobium campsiandrae</name>
    <dbReference type="NCBI Taxonomy" id="1729892"/>
    <lineage>
        <taxon>Bacteria</taxon>
        <taxon>Pseudomonadati</taxon>
        <taxon>Pseudomonadota</taxon>
        <taxon>Alphaproteobacteria</taxon>
        <taxon>Hyphomicrobiales</taxon>
        <taxon>Nitrobacteraceae</taxon>
        <taxon>Bradyrhizobium</taxon>
    </lineage>
</organism>
<dbReference type="InterPro" id="IPR009057">
    <property type="entry name" value="Homeodomain-like_sf"/>
</dbReference>
<comment type="caution">
    <text evidence="7">The sequence shown here is derived from an EMBL/GenBank/DDBJ whole genome shotgun (WGS) entry which is preliminary data.</text>
</comment>
<evidence type="ECO:0000256" key="1">
    <source>
        <dbReference type="ARBA" id="ARBA00022491"/>
    </source>
</evidence>
<dbReference type="Pfam" id="PF00440">
    <property type="entry name" value="TetR_N"/>
    <property type="match status" value="1"/>
</dbReference>
<gene>
    <name evidence="7" type="ORF">HA482_12335</name>
</gene>
<dbReference type="InterPro" id="IPR023772">
    <property type="entry name" value="DNA-bd_HTH_TetR-type_CS"/>
</dbReference>
<dbReference type="InterPro" id="IPR041490">
    <property type="entry name" value="KstR2_TetR_C"/>
</dbReference>
<dbReference type="PROSITE" id="PS01081">
    <property type="entry name" value="HTH_TETR_1"/>
    <property type="match status" value="1"/>
</dbReference>
<evidence type="ECO:0000256" key="3">
    <source>
        <dbReference type="ARBA" id="ARBA00023125"/>
    </source>
</evidence>
<dbReference type="EMBL" id="JAATTO010000015">
    <property type="protein sequence ID" value="MBC9978994.1"/>
    <property type="molecule type" value="Genomic_DNA"/>
</dbReference>
<dbReference type="PANTHER" id="PTHR30055:SF175">
    <property type="entry name" value="HTH-TYPE TRANSCRIPTIONAL REPRESSOR KSTR2"/>
    <property type="match status" value="1"/>
</dbReference>
<feature type="DNA-binding region" description="H-T-H motif" evidence="5">
    <location>
        <begin position="51"/>
        <end position="70"/>
    </location>
</feature>
<feature type="domain" description="HTH tetR-type" evidence="6">
    <location>
        <begin position="28"/>
        <end position="88"/>
    </location>
</feature>
<proteinExistence type="predicted"/>
<dbReference type="Gene3D" id="1.10.10.60">
    <property type="entry name" value="Homeodomain-like"/>
    <property type="match status" value="1"/>
</dbReference>
<sequence>MKKASTARRGRHASAWKSVVLSREQQFSLKRGALLREAGRAFSLRGYHNTSLEDVAKTLDVTKAALYYYVKNKQEILFECHMMSLDFGDDAMKYCEEHGKTGLEKILLLIDKYVKTITSEMGSFAVLGEYDALEPQNKAIIGKRRDKFDRGFRKLISEGIADGTVRAIDPKLTVFFFMGSINWMTRWFTTEGPLTGEQVARQLVDLIEGALRSR</sequence>
<evidence type="ECO:0000259" key="6">
    <source>
        <dbReference type="PROSITE" id="PS50977"/>
    </source>
</evidence>
<evidence type="ECO:0000256" key="4">
    <source>
        <dbReference type="ARBA" id="ARBA00023163"/>
    </source>
</evidence>
<dbReference type="InterPro" id="IPR001647">
    <property type="entry name" value="HTH_TetR"/>
</dbReference>
<evidence type="ECO:0000313" key="7">
    <source>
        <dbReference type="EMBL" id="MBC9978994.1"/>
    </source>
</evidence>
<dbReference type="Proteomes" id="UP000639516">
    <property type="component" value="Unassembled WGS sequence"/>
</dbReference>
<protein>
    <submittedName>
        <fullName evidence="7">TetR/AcrR family transcriptional regulator</fullName>
    </submittedName>
</protein>
<keyword evidence="4" id="KW-0804">Transcription</keyword>
<dbReference type="SUPFAM" id="SSF46689">
    <property type="entry name" value="Homeodomain-like"/>
    <property type="match status" value="1"/>
</dbReference>
<dbReference type="PANTHER" id="PTHR30055">
    <property type="entry name" value="HTH-TYPE TRANSCRIPTIONAL REGULATOR RUTR"/>
    <property type="match status" value="1"/>
</dbReference>
<dbReference type="Pfam" id="PF17932">
    <property type="entry name" value="TetR_C_24"/>
    <property type="match status" value="1"/>
</dbReference>
<keyword evidence="3 5" id="KW-0238">DNA-binding</keyword>
<dbReference type="PRINTS" id="PR00455">
    <property type="entry name" value="HTHTETR"/>
</dbReference>
<keyword evidence="8" id="KW-1185">Reference proteome</keyword>
<dbReference type="SUPFAM" id="SSF48498">
    <property type="entry name" value="Tetracyclin repressor-like, C-terminal domain"/>
    <property type="match status" value="1"/>
</dbReference>